<dbReference type="InterPro" id="IPR008271">
    <property type="entry name" value="Ser/Thr_kinase_AS"/>
</dbReference>
<evidence type="ECO:0000256" key="7">
    <source>
        <dbReference type="RuleBase" id="RU000304"/>
    </source>
</evidence>
<feature type="compositionally biased region" description="Low complexity" evidence="8">
    <location>
        <begin position="13"/>
        <end position="22"/>
    </location>
</feature>
<dbReference type="PANTHER" id="PTHR24355:SF1">
    <property type="entry name" value="RIBOSOMAL PROTEIN S6 KINASE-RELATED PROTEIN"/>
    <property type="match status" value="1"/>
</dbReference>
<keyword evidence="5 6" id="KW-0067">ATP-binding</keyword>
<organism evidence="10">
    <name type="scientific">Heligmosomoides polygyrus</name>
    <name type="common">Parasitic roundworm</name>
    <dbReference type="NCBI Taxonomy" id="6339"/>
    <lineage>
        <taxon>Eukaryota</taxon>
        <taxon>Metazoa</taxon>
        <taxon>Ecdysozoa</taxon>
        <taxon>Nematoda</taxon>
        <taxon>Chromadorea</taxon>
        <taxon>Rhabditida</taxon>
        <taxon>Rhabditina</taxon>
        <taxon>Rhabditomorpha</taxon>
        <taxon>Strongyloidea</taxon>
        <taxon>Heligmosomidae</taxon>
        <taxon>Heligmosomoides</taxon>
    </lineage>
</organism>
<dbReference type="InterPro" id="IPR000719">
    <property type="entry name" value="Prot_kinase_dom"/>
</dbReference>
<accession>A0A3P8AAT3</accession>
<evidence type="ECO:0000256" key="3">
    <source>
        <dbReference type="ARBA" id="ARBA00022741"/>
    </source>
</evidence>
<dbReference type="Gene3D" id="1.10.510.10">
    <property type="entry name" value="Transferase(Phosphotransferase) domain 1"/>
    <property type="match status" value="1"/>
</dbReference>
<evidence type="ECO:0000256" key="4">
    <source>
        <dbReference type="ARBA" id="ARBA00022777"/>
    </source>
</evidence>
<dbReference type="SMART" id="SM00220">
    <property type="entry name" value="S_TKc"/>
    <property type="match status" value="1"/>
</dbReference>
<dbReference type="CDD" id="cd05123">
    <property type="entry name" value="STKc_AGC"/>
    <property type="match status" value="1"/>
</dbReference>
<dbReference type="Pfam" id="PF00069">
    <property type="entry name" value="Pkinase"/>
    <property type="match status" value="1"/>
</dbReference>
<name>A0A3P8AAT3_HELPZ</name>
<sequence length="321" mass="36339">MNINKTPKREKSSSPTTPSPSSVVDIRQKSQNFAVWECRFLIFNEIGSGSFGRVYRAVAKNDTRGIYALKIQQKSLILLKGAVQQVRREVAVQRLLSPYVFIARLYASWQTRSKLFTVLQYPVGGFGDMFGLWKEHGCLSECSVQIYGAELACAVDFLHRSDVIYRDLKLENIVLDSIGHVRLVDFGLSKWLKNGDRTSTICGTLQYMSPDVALEQPYSHYVDWWSLAVVLHILVTGKYPYPNANATHHRHLRFVDYSTPIGCSDILGELFDQMLAFPLARRLCTFQAFKSHEFFSGINFDDVEALKVGCTLCCPRTADVS</sequence>
<protein>
    <recommendedName>
        <fullName evidence="9">Protein kinase domain-containing protein</fullName>
    </recommendedName>
</protein>
<dbReference type="PROSITE" id="PS00108">
    <property type="entry name" value="PROTEIN_KINASE_ST"/>
    <property type="match status" value="1"/>
</dbReference>
<dbReference type="EMBL" id="UZAH01028479">
    <property type="protein sequence ID" value="VDP00440.1"/>
    <property type="molecule type" value="Genomic_DNA"/>
</dbReference>
<evidence type="ECO:0000259" key="9">
    <source>
        <dbReference type="PROSITE" id="PS50011"/>
    </source>
</evidence>
<dbReference type="PROSITE" id="PS50011">
    <property type="entry name" value="PROTEIN_KINASE_DOM"/>
    <property type="match status" value="1"/>
</dbReference>
<dbReference type="SUPFAM" id="SSF56112">
    <property type="entry name" value="Protein kinase-like (PK-like)"/>
    <property type="match status" value="1"/>
</dbReference>
<feature type="domain" description="Protein kinase" evidence="9">
    <location>
        <begin position="40"/>
        <end position="295"/>
    </location>
</feature>
<dbReference type="InterPro" id="IPR011009">
    <property type="entry name" value="Kinase-like_dom_sf"/>
</dbReference>
<comment type="similarity">
    <text evidence="7">Belongs to the protein kinase superfamily.</text>
</comment>
<evidence type="ECO:0000256" key="2">
    <source>
        <dbReference type="ARBA" id="ARBA00022679"/>
    </source>
</evidence>
<gene>
    <name evidence="10" type="ORF">HPBE_LOCUS14679</name>
</gene>
<keyword evidence="2" id="KW-0808">Transferase</keyword>
<dbReference type="Gene3D" id="3.30.200.20">
    <property type="entry name" value="Phosphorylase Kinase, domain 1"/>
    <property type="match status" value="1"/>
</dbReference>
<dbReference type="GO" id="GO:0005524">
    <property type="term" value="F:ATP binding"/>
    <property type="evidence" value="ECO:0007669"/>
    <property type="project" value="UniProtKB-UniRule"/>
</dbReference>
<reference evidence="10" key="1">
    <citation type="submission" date="2018-11" db="EMBL/GenBank/DDBJ databases">
        <authorList>
            <consortium name="Pathogen Informatics"/>
        </authorList>
    </citation>
    <scope>NUCLEOTIDE SEQUENCE [LARGE SCALE GENOMIC DNA]</scope>
</reference>
<evidence type="ECO:0000256" key="8">
    <source>
        <dbReference type="SAM" id="MobiDB-lite"/>
    </source>
</evidence>
<keyword evidence="4" id="KW-0418">Kinase</keyword>
<dbReference type="InterPro" id="IPR017441">
    <property type="entry name" value="Protein_kinase_ATP_BS"/>
</dbReference>
<dbReference type="AlphaFoldDB" id="A0A3P8AAT3"/>
<dbReference type="InterPro" id="IPR045270">
    <property type="entry name" value="STKc_AGC"/>
</dbReference>
<dbReference type="GO" id="GO:0004674">
    <property type="term" value="F:protein serine/threonine kinase activity"/>
    <property type="evidence" value="ECO:0007669"/>
    <property type="project" value="UniProtKB-KW"/>
</dbReference>
<evidence type="ECO:0000256" key="6">
    <source>
        <dbReference type="PROSITE-ProRule" id="PRU10141"/>
    </source>
</evidence>
<evidence type="ECO:0000313" key="10">
    <source>
        <dbReference type="EMBL" id="VDP00440.1"/>
    </source>
</evidence>
<evidence type="ECO:0000256" key="1">
    <source>
        <dbReference type="ARBA" id="ARBA00022527"/>
    </source>
</evidence>
<feature type="region of interest" description="Disordered" evidence="8">
    <location>
        <begin position="1"/>
        <end position="24"/>
    </location>
</feature>
<dbReference type="PANTHER" id="PTHR24355">
    <property type="entry name" value="G PROTEIN-COUPLED RECEPTOR KINASE/RIBOSOMAL PROTEIN S6 KINASE"/>
    <property type="match status" value="1"/>
</dbReference>
<feature type="binding site" evidence="6">
    <location>
        <position position="70"/>
    </location>
    <ligand>
        <name>ATP</name>
        <dbReference type="ChEBI" id="CHEBI:30616"/>
    </ligand>
</feature>
<dbReference type="PROSITE" id="PS00107">
    <property type="entry name" value="PROTEIN_KINASE_ATP"/>
    <property type="match status" value="1"/>
</dbReference>
<proteinExistence type="inferred from homology"/>
<keyword evidence="3 6" id="KW-0547">Nucleotide-binding</keyword>
<keyword evidence="1 7" id="KW-0723">Serine/threonine-protein kinase</keyword>
<dbReference type="OrthoDB" id="3205605at2759"/>
<evidence type="ECO:0000256" key="5">
    <source>
        <dbReference type="ARBA" id="ARBA00022840"/>
    </source>
</evidence>